<gene>
    <name evidence="2" type="ORF">P1P91_11325</name>
</gene>
<keyword evidence="1" id="KW-1133">Transmembrane helix</keyword>
<feature type="transmembrane region" description="Helical" evidence="1">
    <location>
        <begin position="6"/>
        <end position="30"/>
    </location>
</feature>
<keyword evidence="1" id="KW-0812">Transmembrane</keyword>
<feature type="transmembrane region" description="Helical" evidence="1">
    <location>
        <begin position="51"/>
        <end position="82"/>
    </location>
</feature>
<accession>A0ABY9YYL6</accession>
<reference evidence="2 3" key="1">
    <citation type="submission" date="2023-03" db="EMBL/GenBank/DDBJ databases">
        <title>Halomonas sp. nov., isolated from Korean tranditional fermented seafood 'Jeotgal'.</title>
        <authorList>
            <person name="Kim B."/>
            <person name="Shin N.-R."/>
        </authorList>
    </citation>
    <scope>NUCLEOTIDE SEQUENCE [LARGE SCALE GENOMIC DNA]</scope>
    <source>
        <strain evidence="2 3">SG2L-4</strain>
    </source>
</reference>
<keyword evidence="3" id="KW-1185">Reference proteome</keyword>
<dbReference type="RefSeq" id="WP_311882723.1">
    <property type="nucleotide sequence ID" value="NZ_CP119391.1"/>
</dbReference>
<evidence type="ECO:0000313" key="2">
    <source>
        <dbReference type="EMBL" id="WNK19435.1"/>
    </source>
</evidence>
<keyword evidence="1" id="KW-0472">Membrane</keyword>
<feature type="transmembrane region" description="Helical" evidence="1">
    <location>
        <begin position="94"/>
        <end position="116"/>
    </location>
</feature>
<protein>
    <recommendedName>
        <fullName evidence="4">DUF1449 family protein</fullName>
    </recommendedName>
</protein>
<organism evidence="2 3">
    <name type="scientific">Halomonas piscis</name>
    <dbReference type="NCBI Taxonomy" id="3031727"/>
    <lineage>
        <taxon>Bacteria</taxon>
        <taxon>Pseudomonadati</taxon>
        <taxon>Pseudomonadota</taxon>
        <taxon>Gammaproteobacteria</taxon>
        <taxon>Oceanospirillales</taxon>
        <taxon>Halomonadaceae</taxon>
        <taxon>Halomonas</taxon>
    </lineage>
</organism>
<dbReference type="Proteomes" id="UP001301869">
    <property type="component" value="Chromosome"/>
</dbReference>
<name>A0ABY9YYL6_9GAMM</name>
<evidence type="ECO:0008006" key="4">
    <source>
        <dbReference type="Google" id="ProtNLM"/>
    </source>
</evidence>
<evidence type="ECO:0000256" key="1">
    <source>
        <dbReference type="SAM" id="Phobius"/>
    </source>
</evidence>
<sequence length="221" mass="24634">MENVNALFISFPMIVFSLLVPLVVLYWLLATVRLVPVELFERDSLRHEHTASTLVSLGFAGVPATFALSVLIVLAGLITLAVEFFVLSRLSLGLFRVPLGVAVLWAAFALASPLAARLCHKTHRWFHGQRRTLLGEMVEVTNEADADGWADAVLLSDRSCYVRLHGKRQSGRIPKAGEHRVLVKFIAGENAYRSVTEDAYRDARAHARRLTLQRKTSSHHL</sequence>
<proteinExistence type="predicted"/>
<dbReference type="EMBL" id="CP119391">
    <property type="protein sequence ID" value="WNK19435.1"/>
    <property type="molecule type" value="Genomic_DNA"/>
</dbReference>
<evidence type="ECO:0000313" key="3">
    <source>
        <dbReference type="Proteomes" id="UP001301869"/>
    </source>
</evidence>